<dbReference type="EMBL" id="CP051141">
    <property type="protein sequence ID" value="QIW98340.1"/>
    <property type="molecule type" value="Genomic_DNA"/>
</dbReference>
<protein>
    <recommendedName>
        <fullName evidence="1">DUF7923 domain-containing protein</fullName>
    </recommendedName>
</protein>
<gene>
    <name evidence="2" type="ORF">AMS68_003858</name>
</gene>
<dbReference type="PANTHER" id="PTHR37543:SF1">
    <property type="entry name" value="CCCH ZINC FINGER DNA BINDING PROTEIN (AFU_ORTHOLOGUE AFUA_5G12760)"/>
    <property type="match status" value="1"/>
</dbReference>
<dbReference type="Pfam" id="PF25540">
    <property type="entry name" value="DUF7923"/>
    <property type="match status" value="1"/>
</dbReference>
<sequence>MSTLVSTHSQGSPLTLEQRWNTLRDVEDQRNTIIQELFAEFERVRLENERLCLRLDASERAYGISLTESRELTATIRRLTGPSFVFVLIDGDNTLFLDSIVAAGTEGGQRAAHGLQQALKDLMIGSLELGSDTTVLVNIFHNATGFKKTYRDAGIADEATVSDFLRSFNAQLPTIEYIDAGEDSQAADNKMNGRLDFFSRIEGCKQIVFAGSADRGYVGPLRRFTGSPADAARITLIESIPFPQDFQDLSTSFDTVKFDELFRTRKIVVPRTTWATTTARRASPSTPTEDNSTRPVVDHAVRRIIWLNQRGQRIDPPVRFDGDLIPGLKTRRLCSRHFLTHCNYQNCGILLEAVSVLSVMDAEISTVPQVTIVHTSVATMEPDASSSQVNMIWTE</sequence>
<evidence type="ECO:0000313" key="3">
    <source>
        <dbReference type="Proteomes" id="UP000503462"/>
    </source>
</evidence>
<name>A0A6H0XUJ5_9PEZI</name>
<organism evidence="2 3">
    <name type="scientific">Peltaster fructicola</name>
    <dbReference type="NCBI Taxonomy" id="286661"/>
    <lineage>
        <taxon>Eukaryota</taxon>
        <taxon>Fungi</taxon>
        <taxon>Dikarya</taxon>
        <taxon>Ascomycota</taxon>
        <taxon>Pezizomycotina</taxon>
        <taxon>Dothideomycetes</taxon>
        <taxon>Dothideomycetes incertae sedis</taxon>
        <taxon>Peltaster</taxon>
    </lineage>
</organism>
<proteinExistence type="predicted"/>
<dbReference type="InterPro" id="IPR057683">
    <property type="entry name" value="DUF7923"/>
</dbReference>
<dbReference type="AlphaFoldDB" id="A0A6H0XUJ5"/>
<feature type="domain" description="DUF7923" evidence="1">
    <location>
        <begin position="83"/>
        <end position="262"/>
    </location>
</feature>
<keyword evidence="3" id="KW-1185">Reference proteome</keyword>
<accession>A0A6H0XUJ5</accession>
<dbReference type="OrthoDB" id="3512845at2759"/>
<dbReference type="PANTHER" id="PTHR37543">
    <property type="entry name" value="CCCH ZINC FINGER DNA BINDING PROTEIN (AFU_ORTHOLOGUE AFUA_5G12760)"/>
    <property type="match status" value="1"/>
</dbReference>
<dbReference type="Proteomes" id="UP000503462">
    <property type="component" value="Chromosome 3"/>
</dbReference>
<evidence type="ECO:0000313" key="2">
    <source>
        <dbReference type="EMBL" id="QIW98340.1"/>
    </source>
</evidence>
<reference evidence="2 3" key="1">
    <citation type="journal article" date="2016" name="Sci. Rep.">
        <title>Peltaster fructicola genome reveals evolution from an invasive phytopathogen to an ectophytic parasite.</title>
        <authorList>
            <person name="Xu C."/>
            <person name="Chen H."/>
            <person name="Gleason M.L."/>
            <person name="Xu J.R."/>
            <person name="Liu H."/>
            <person name="Zhang R."/>
            <person name="Sun G."/>
        </authorList>
    </citation>
    <scope>NUCLEOTIDE SEQUENCE [LARGE SCALE GENOMIC DNA]</scope>
    <source>
        <strain evidence="2 3">LNHT1506</strain>
    </source>
</reference>
<evidence type="ECO:0000259" key="1">
    <source>
        <dbReference type="Pfam" id="PF25540"/>
    </source>
</evidence>